<proteinExistence type="inferred from homology"/>
<dbReference type="EMBL" id="CP039704">
    <property type="protein sequence ID" value="QCI79383.1"/>
    <property type="molecule type" value="Genomic_DNA"/>
</dbReference>
<protein>
    <recommendedName>
        <fullName evidence="6">Protein-export protein SecB</fullName>
    </recommendedName>
</protein>
<dbReference type="PRINTS" id="PR01594">
    <property type="entry name" value="SECBCHAPRONE"/>
</dbReference>
<dbReference type="NCBIfam" id="TIGR00809">
    <property type="entry name" value="secB"/>
    <property type="match status" value="1"/>
</dbReference>
<dbReference type="KEGG" id="hgn:E6W36_06985"/>
<sequence>MTDELETTPQPQGPQVGFLAQYVKDLSFEHPNAPRSLQGSEGEPRIDVNVGVGAQPLAENVYEVELKIRAVARNAELTLFIADLTYAGLFALNGFPAEQLDLFLRIEGPRLLFPFARRILADVTRDGGFPPLLLEPMDFGGMYMQSLQQQQAEAPIQ</sequence>
<keyword evidence="5 6" id="KW-0143">Chaperone</keyword>
<accession>A0A4D7C973</accession>
<dbReference type="HAMAP" id="MF_00821">
    <property type="entry name" value="SecB"/>
    <property type="match status" value="1"/>
</dbReference>
<dbReference type="GO" id="GO:0051082">
    <property type="term" value="F:unfolded protein binding"/>
    <property type="evidence" value="ECO:0007669"/>
    <property type="project" value="InterPro"/>
</dbReference>
<evidence type="ECO:0000256" key="6">
    <source>
        <dbReference type="HAMAP-Rule" id="MF_00821"/>
    </source>
</evidence>
<keyword evidence="2 6" id="KW-0813">Transport</keyword>
<keyword evidence="4 6" id="KW-0811">Translocation</keyword>
<keyword evidence="3 6" id="KW-0653">Protein transport</keyword>
<comment type="function">
    <text evidence="6">One of the proteins required for the normal export of preproteins out of the cell cytoplasm. It is a molecular chaperone that binds to a subset of precursor proteins, maintaining them in a translocation-competent state. It also specifically binds to its receptor SecA.</text>
</comment>
<keyword evidence="8" id="KW-1185">Reference proteome</keyword>
<gene>
    <name evidence="6 7" type="primary">secB</name>
    <name evidence="7" type="ORF">E6W36_06985</name>
</gene>
<reference evidence="8" key="1">
    <citation type="submission" date="2019-04" db="EMBL/GenBank/DDBJ databases">
        <title>Complete genome sequence of Sphingomonas sp. W1-2-3.</title>
        <authorList>
            <person name="Im W.T."/>
        </authorList>
    </citation>
    <scope>NUCLEOTIDE SEQUENCE [LARGE SCALE GENOMIC DNA]</scope>
    <source>
        <strain evidence="8">W1-2-3</strain>
    </source>
</reference>
<dbReference type="GO" id="GO:0015031">
    <property type="term" value="P:protein transport"/>
    <property type="evidence" value="ECO:0007669"/>
    <property type="project" value="UniProtKB-UniRule"/>
</dbReference>
<comment type="similarity">
    <text evidence="1 6">Belongs to the SecB family.</text>
</comment>
<evidence type="ECO:0000256" key="2">
    <source>
        <dbReference type="ARBA" id="ARBA00022448"/>
    </source>
</evidence>
<dbReference type="GO" id="GO:0005737">
    <property type="term" value="C:cytoplasm"/>
    <property type="evidence" value="ECO:0007669"/>
    <property type="project" value="UniProtKB-SubCell"/>
</dbReference>
<dbReference type="GO" id="GO:0051262">
    <property type="term" value="P:protein tetramerization"/>
    <property type="evidence" value="ECO:0007669"/>
    <property type="project" value="InterPro"/>
</dbReference>
<evidence type="ECO:0000313" key="7">
    <source>
        <dbReference type="EMBL" id="QCI79383.1"/>
    </source>
</evidence>
<dbReference type="InterPro" id="IPR003708">
    <property type="entry name" value="SecB"/>
</dbReference>
<comment type="subcellular location">
    <subcellularLocation>
        <location evidence="6">Cytoplasm</location>
    </subcellularLocation>
</comment>
<keyword evidence="6" id="KW-0963">Cytoplasm</keyword>
<evidence type="ECO:0000256" key="4">
    <source>
        <dbReference type="ARBA" id="ARBA00023010"/>
    </source>
</evidence>
<dbReference type="RefSeq" id="WP_222874218.1">
    <property type="nucleotide sequence ID" value="NZ_CP039704.1"/>
</dbReference>
<comment type="subunit">
    <text evidence="6">Homotetramer, a dimer of dimers. One homotetramer interacts with 1 SecA dimer.</text>
</comment>
<evidence type="ECO:0000256" key="1">
    <source>
        <dbReference type="ARBA" id="ARBA00009990"/>
    </source>
</evidence>
<dbReference type="AlphaFoldDB" id="A0A4D7C973"/>
<dbReference type="Proteomes" id="UP000298714">
    <property type="component" value="Chromosome"/>
</dbReference>
<name>A0A4D7C973_9SPHN</name>
<dbReference type="PANTHER" id="PTHR36918:SF1">
    <property type="entry name" value="PROTEIN-EXPORT PROTEIN SECB"/>
    <property type="match status" value="1"/>
</dbReference>
<dbReference type="Pfam" id="PF02556">
    <property type="entry name" value="SecB"/>
    <property type="match status" value="1"/>
</dbReference>
<dbReference type="Gene3D" id="3.10.420.10">
    <property type="entry name" value="SecB-like"/>
    <property type="match status" value="1"/>
</dbReference>
<dbReference type="NCBIfam" id="NF004392">
    <property type="entry name" value="PRK05751.1-3"/>
    <property type="match status" value="1"/>
</dbReference>
<dbReference type="PANTHER" id="PTHR36918">
    <property type="match status" value="1"/>
</dbReference>
<evidence type="ECO:0000313" key="8">
    <source>
        <dbReference type="Proteomes" id="UP000298714"/>
    </source>
</evidence>
<evidence type="ECO:0000256" key="3">
    <source>
        <dbReference type="ARBA" id="ARBA00022927"/>
    </source>
</evidence>
<dbReference type="GO" id="GO:0006457">
    <property type="term" value="P:protein folding"/>
    <property type="evidence" value="ECO:0007669"/>
    <property type="project" value="UniProtKB-UniRule"/>
</dbReference>
<evidence type="ECO:0000256" key="5">
    <source>
        <dbReference type="ARBA" id="ARBA00023186"/>
    </source>
</evidence>
<dbReference type="InterPro" id="IPR035958">
    <property type="entry name" value="SecB-like_sf"/>
</dbReference>
<organism evidence="7 8">
    <name type="scientific">Hankyongella ginsenosidimutans</name>
    <dbReference type="NCBI Taxonomy" id="1763828"/>
    <lineage>
        <taxon>Bacteria</taxon>
        <taxon>Pseudomonadati</taxon>
        <taxon>Pseudomonadota</taxon>
        <taxon>Alphaproteobacteria</taxon>
        <taxon>Sphingomonadales</taxon>
        <taxon>Sphingomonadaceae</taxon>
        <taxon>Hankyongella</taxon>
    </lineage>
</organism>
<dbReference type="SUPFAM" id="SSF54611">
    <property type="entry name" value="SecB-like"/>
    <property type="match status" value="1"/>
</dbReference>